<evidence type="ECO:0000313" key="2">
    <source>
        <dbReference type="EMBL" id="OCF32330.1"/>
    </source>
</evidence>
<keyword evidence="3" id="KW-1185">Reference proteome</keyword>
<gene>
    <name evidence="2" type="ORF">I316_05998</name>
</gene>
<dbReference type="AlphaFoldDB" id="A0A1B9GMN8"/>
<proteinExistence type="predicted"/>
<organism evidence="2 3">
    <name type="scientific">Kwoniella heveanensis BCC8398</name>
    <dbReference type="NCBI Taxonomy" id="1296120"/>
    <lineage>
        <taxon>Eukaryota</taxon>
        <taxon>Fungi</taxon>
        <taxon>Dikarya</taxon>
        <taxon>Basidiomycota</taxon>
        <taxon>Agaricomycotina</taxon>
        <taxon>Tremellomycetes</taxon>
        <taxon>Tremellales</taxon>
        <taxon>Cryptococcaceae</taxon>
        <taxon>Kwoniella</taxon>
    </lineage>
</organism>
<dbReference type="Proteomes" id="UP000092666">
    <property type="component" value="Unassembled WGS sequence"/>
</dbReference>
<reference evidence="3" key="2">
    <citation type="submission" date="2013-12" db="EMBL/GenBank/DDBJ databases">
        <title>Evolution of pathogenesis and genome organization in the Tremellales.</title>
        <authorList>
            <person name="Cuomo C."/>
            <person name="Litvintseva A."/>
            <person name="Heitman J."/>
            <person name="Chen Y."/>
            <person name="Sun S."/>
            <person name="Springer D."/>
            <person name="Dromer F."/>
            <person name="Young S."/>
            <person name="Zeng Q."/>
            <person name="Chapman S."/>
            <person name="Gujja S."/>
            <person name="Saif S."/>
            <person name="Birren B."/>
        </authorList>
    </citation>
    <scope>NUCLEOTIDE SEQUENCE [LARGE SCALE GENOMIC DNA]</scope>
    <source>
        <strain evidence="3">BCC8398</strain>
    </source>
</reference>
<name>A0A1B9GMN8_9TREE</name>
<protein>
    <submittedName>
        <fullName evidence="2">Uncharacterized protein</fullName>
    </submittedName>
</protein>
<reference evidence="2 3" key="1">
    <citation type="submission" date="2013-07" db="EMBL/GenBank/DDBJ databases">
        <title>The Genome Sequence of Cryptococcus heveanensis BCC8398.</title>
        <authorList>
            <consortium name="The Broad Institute Genome Sequencing Platform"/>
            <person name="Cuomo C."/>
            <person name="Litvintseva A."/>
            <person name="Chen Y."/>
            <person name="Heitman J."/>
            <person name="Sun S."/>
            <person name="Springer D."/>
            <person name="Dromer F."/>
            <person name="Young S.K."/>
            <person name="Zeng Q."/>
            <person name="Gargeya S."/>
            <person name="Fitzgerald M."/>
            <person name="Abouelleil A."/>
            <person name="Alvarado L."/>
            <person name="Berlin A.M."/>
            <person name="Chapman S.B."/>
            <person name="Dewar J."/>
            <person name="Goldberg J."/>
            <person name="Griggs A."/>
            <person name="Gujja S."/>
            <person name="Hansen M."/>
            <person name="Howarth C."/>
            <person name="Imamovic A."/>
            <person name="Larimer J."/>
            <person name="McCowan C."/>
            <person name="Murphy C."/>
            <person name="Pearson M."/>
            <person name="Priest M."/>
            <person name="Roberts A."/>
            <person name="Saif S."/>
            <person name="Shea T."/>
            <person name="Sykes S."/>
            <person name="Wortman J."/>
            <person name="Nusbaum C."/>
            <person name="Birren B."/>
        </authorList>
    </citation>
    <scope>NUCLEOTIDE SEQUENCE [LARGE SCALE GENOMIC DNA]</scope>
    <source>
        <strain evidence="2 3">BCC8398</strain>
    </source>
</reference>
<dbReference type="EMBL" id="KI669509">
    <property type="protein sequence ID" value="OCF32330.1"/>
    <property type="molecule type" value="Genomic_DNA"/>
</dbReference>
<evidence type="ECO:0000256" key="1">
    <source>
        <dbReference type="SAM" id="SignalP"/>
    </source>
</evidence>
<sequence>MRFAALLSITALTLFSSAWAAPVFIPARDVNILSGDEVFSGEIEVAGIDIDLSTLDLDDLDATEAPEIRKGYGAA</sequence>
<feature type="chain" id="PRO_5008627195" evidence="1">
    <location>
        <begin position="21"/>
        <end position="75"/>
    </location>
</feature>
<keyword evidence="1" id="KW-0732">Signal</keyword>
<feature type="signal peptide" evidence="1">
    <location>
        <begin position="1"/>
        <end position="20"/>
    </location>
</feature>
<evidence type="ECO:0000313" key="3">
    <source>
        <dbReference type="Proteomes" id="UP000092666"/>
    </source>
</evidence>
<accession>A0A1B9GMN8</accession>